<keyword evidence="2" id="KW-1185">Reference proteome</keyword>
<dbReference type="OrthoDB" id="3049314at2759"/>
<reference evidence="1 2" key="1">
    <citation type="submission" date="2014-04" db="EMBL/GenBank/DDBJ databases">
        <authorList>
            <consortium name="DOE Joint Genome Institute"/>
            <person name="Kuo A."/>
            <person name="Tarkka M."/>
            <person name="Buscot F."/>
            <person name="Kohler A."/>
            <person name="Nagy L.G."/>
            <person name="Floudas D."/>
            <person name="Copeland A."/>
            <person name="Barry K.W."/>
            <person name="Cichocki N."/>
            <person name="Veneault-Fourrey C."/>
            <person name="LaButti K."/>
            <person name="Lindquist E.A."/>
            <person name="Lipzen A."/>
            <person name="Lundell T."/>
            <person name="Morin E."/>
            <person name="Murat C."/>
            <person name="Sun H."/>
            <person name="Tunlid A."/>
            <person name="Henrissat B."/>
            <person name="Grigoriev I.V."/>
            <person name="Hibbett D.S."/>
            <person name="Martin F."/>
            <person name="Nordberg H.P."/>
            <person name="Cantor M.N."/>
            <person name="Hua S.X."/>
        </authorList>
    </citation>
    <scope>NUCLEOTIDE SEQUENCE [LARGE SCALE GENOMIC DNA]</scope>
    <source>
        <strain evidence="1 2">F 1598</strain>
    </source>
</reference>
<name>A0A0C3GFA7_PILCF</name>
<proteinExistence type="predicted"/>
<gene>
    <name evidence="1" type="ORF">PILCRDRAFT_766179</name>
</gene>
<organism evidence="1 2">
    <name type="scientific">Piloderma croceum (strain F 1598)</name>
    <dbReference type="NCBI Taxonomy" id="765440"/>
    <lineage>
        <taxon>Eukaryota</taxon>
        <taxon>Fungi</taxon>
        <taxon>Dikarya</taxon>
        <taxon>Basidiomycota</taxon>
        <taxon>Agaricomycotina</taxon>
        <taxon>Agaricomycetes</taxon>
        <taxon>Agaricomycetidae</taxon>
        <taxon>Atheliales</taxon>
        <taxon>Atheliaceae</taxon>
        <taxon>Piloderma</taxon>
    </lineage>
</organism>
<reference evidence="2" key="2">
    <citation type="submission" date="2015-01" db="EMBL/GenBank/DDBJ databases">
        <title>Evolutionary Origins and Diversification of the Mycorrhizal Mutualists.</title>
        <authorList>
            <consortium name="DOE Joint Genome Institute"/>
            <consortium name="Mycorrhizal Genomics Consortium"/>
            <person name="Kohler A."/>
            <person name="Kuo A."/>
            <person name="Nagy L.G."/>
            <person name="Floudas D."/>
            <person name="Copeland A."/>
            <person name="Barry K.W."/>
            <person name="Cichocki N."/>
            <person name="Veneault-Fourrey C."/>
            <person name="LaButti K."/>
            <person name="Lindquist E.A."/>
            <person name="Lipzen A."/>
            <person name="Lundell T."/>
            <person name="Morin E."/>
            <person name="Murat C."/>
            <person name="Riley R."/>
            <person name="Ohm R."/>
            <person name="Sun H."/>
            <person name="Tunlid A."/>
            <person name="Henrissat B."/>
            <person name="Grigoriev I.V."/>
            <person name="Hibbett D.S."/>
            <person name="Martin F."/>
        </authorList>
    </citation>
    <scope>NUCLEOTIDE SEQUENCE [LARGE SCALE GENOMIC DNA]</scope>
    <source>
        <strain evidence="2">F 1598</strain>
    </source>
</reference>
<dbReference type="HOGENOM" id="CLU_2171670_0_0_1"/>
<sequence length="116" mass="12549">MLHPIDLPHTSRLYKTLLQGGHFLHTTHPVSHSPSFPPSVFASPFIATVREQTTVAMAIGDGAFVVAELLQRVSEEGSEDEKQTLKGWFTADVRSDLKGTEGKGRNVLLGKIAGLA</sequence>
<dbReference type="Proteomes" id="UP000054166">
    <property type="component" value="Unassembled WGS sequence"/>
</dbReference>
<evidence type="ECO:0000313" key="2">
    <source>
        <dbReference type="Proteomes" id="UP000054166"/>
    </source>
</evidence>
<evidence type="ECO:0000313" key="1">
    <source>
        <dbReference type="EMBL" id="KIM90369.1"/>
    </source>
</evidence>
<dbReference type="AlphaFoldDB" id="A0A0C3GFA7"/>
<dbReference type="EMBL" id="KN832973">
    <property type="protein sequence ID" value="KIM90369.1"/>
    <property type="molecule type" value="Genomic_DNA"/>
</dbReference>
<accession>A0A0C3GFA7</accession>
<dbReference type="InParanoid" id="A0A0C3GFA7"/>
<protein>
    <submittedName>
        <fullName evidence="1">Uncharacterized protein</fullName>
    </submittedName>
</protein>